<dbReference type="AlphaFoldDB" id="A0A0D2MZE2"/>
<keyword evidence="2" id="KW-1185">Reference proteome</keyword>
<protein>
    <submittedName>
        <fullName evidence="1">Uncharacterized protein</fullName>
    </submittedName>
</protein>
<dbReference type="Proteomes" id="UP000054270">
    <property type="component" value="Unassembled WGS sequence"/>
</dbReference>
<name>A0A0D2MZE2_HYPSF</name>
<gene>
    <name evidence="1" type="ORF">HYPSUDRAFT_196855</name>
</gene>
<proteinExistence type="predicted"/>
<accession>A0A0D2MZE2</accession>
<dbReference type="EMBL" id="KN817519">
    <property type="protein sequence ID" value="KJA29513.1"/>
    <property type="molecule type" value="Genomic_DNA"/>
</dbReference>
<organism evidence="1 2">
    <name type="scientific">Hypholoma sublateritium (strain FD-334 SS-4)</name>
    <dbReference type="NCBI Taxonomy" id="945553"/>
    <lineage>
        <taxon>Eukaryota</taxon>
        <taxon>Fungi</taxon>
        <taxon>Dikarya</taxon>
        <taxon>Basidiomycota</taxon>
        <taxon>Agaricomycotina</taxon>
        <taxon>Agaricomycetes</taxon>
        <taxon>Agaricomycetidae</taxon>
        <taxon>Agaricales</taxon>
        <taxon>Agaricineae</taxon>
        <taxon>Strophariaceae</taxon>
        <taxon>Hypholoma</taxon>
    </lineage>
</organism>
<sequence length="200" mass="21735">MSVHTSSVIASSHFRFDSVDDAPPAANDALLDLHCHFPSRSYGFCGTSLLVLSRGARRIVTIQPSFPPISAQPYFSGAMHAISSSRPSVIFHSNIESTATHTAIADSPLAQFHRHLLCGLLALHAFAAMMVDIAGPADADSIPRRFVESAFRREPFCFLRALHAVNREKYHGGGRKRSDCSADRPSGCSPRISALFAERT</sequence>
<evidence type="ECO:0000313" key="1">
    <source>
        <dbReference type="EMBL" id="KJA29513.1"/>
    </source>
</evidence>
<reference evidence="2" key="1">
    <citation type="submission" date="2014-04" db="EMBL/GenBank/DDBJ databases">
        <title>Evolutionary Origins and Diversification of the Mycorrhizal Mutualists.</title>
        <authorList>
            <consortium name="DOE Joint Genome Institute"/>
            <consortium name="Mycorrhizal Genomics Consortium"/>
            <person name="Kohler A."/>
            <person name="Kuo A."/>
            <person name="Nagy L.G."/>
            <person name="Floudas D."/>
            <person name="Copeland A."/>
            <person name="Barry K.W."/>
            <person name="Cichocki N."/>
            <person name="Veneault-Fourrey C."/>
            <person name="LaButti K."/>
            <person name="Lindquist E.A."/>
            <person name="Lipzen A."/>
            <person name="Lundell T."/>
            <person name="Morin E."/>
            <person name="Murat C."/>
            <person name="Riley R."/>
            <person name="Ohm R."/>
            <person name="Sun H."/>
            <person name="Tunlid A."/>
            <person name="Henrissat B."/>
            <person name="Grigoriev I.V."/>
            <person name="Hibbett D.S."/>
            <person name="Martin F."/>
        </authorList>
    </citation>
    <scope>NUCLEOTIDE SEQUENCE [LARGE SCALE GENOMIC DNA]</scope>
    <source>
        <strain evidence="2">FD-334 SS-4</strain>
    </source>
</reference>
<evidence type="ECO:0000313" key="2">
    <source>
        <dbReference type="Proteomes" id="UP000054270"/>
    </source>
</evidence>